<feature type="signal peptide" evidence="2">
    <location>
        <begin position="1"/>
        <end position="25"/>
    </location>
</feature>
<dbReference type="EMBL" id="JAROAV010000040">
    <property type="protein sequence ID" value="MDF8265740.1"/>
    <property type="molecule type" value="Genomic_DNA"/>
</dbReference>
<evidence type="ECO:0008006" key="5">
    <source>
        <dbReference type="Google" id="ProtNLM"/>
    </source>
</evidence>
<evidence type="ECO:0000256" key="2">
    <source>
        <dbReference type="SAM" id="SignalP"/>
    </source>
</evidence>
<sequence length="274" mass="25990">MKRNTALFGASVAAGVAGAIGLVVASAGGVAAPKDPVGGGVAWRTITDNHPTFASGSVGDSDGFFTARASTTGGVSDESTSAEGIVTRFSMPALGVSGIGVTVGCDGGAYTVTVTGGGAPGKKALGSTTSLAAFTGNANAQGTVTFGRGGADGRVGAYLDLADAIGEGTYIKLGYASCAAGPTPTGSPTSTPTQPPTSTSSPTPSPTGTTTGTGTSTGTPTGTFTGTGTPTGTSTQPPTGTSSPTQEPTGPTPTGEPTEPPVPTPSTTALPVTG</sequence>
<dbReference type="Proteomes" id="UP001528912">
    <property type="component" value="Unassembled WGS sequence"/>
</dbReference>
<evidence type="ECO:0000313" key="3">
    <source>
        <dbReference type="EMBL" id="MDF8265740.1"/>
    </source>
</evidence>
<reference evidence="3 4" key="1">
    <citation type="submission" date="2023-03" db="EMBL/GenBank/DDBJ databases">
        <title>YIM 133296 draft genome.</title>
        <authorList>
            <person name="Xiong L."/>
        </authorList>
    </citation>
    <scope>NUCLEOTIDE SEQUENCE [LARGE SCALE GENOMIC DNA]</scope>
    <source>
        <strain evidence="3 4">YIM 133296</strain>
    </source>
</reference>
<keyword evidence="4" id="KW-1185">Reference proteome</keyword>
<feature type="compositionally biased region" description="Low complexity" evidence="1">
    <location>
        <begin position="182"/>
        <end position="257"/>
    </location>
</feature>
<dbReference type="RefSeq" id="WP_275237066.1">
    <property type="nucleotide sequence ID" value="NZ_JARFJC010000013.1"/>
</dbReference>
<name>A0ABT6CA13_9MICO</name>
<feature type="region of interest" description="Disordered" evidence="1">
    <location>
        <begin position="182"/>
        <end position="274"/>
    </location>
</feature>
<protein>
    <recommendedName>
        <fullName evidence="5">Htaa domain-containing protein</fullName>
    </recommendedName>
</protein>
<comment type="caution">
    <text evidence="3">The sequence shown here is derived from an EMBL/GenBank/DDBJ whole genome shotgun (WGS) entry which is preliminary data.</text>
</comment>
<keyword evidence="2" id="KW-0732">Signal</keyword>
<evidence type="ECO:0000256" key="1">
    <source>
        <dbReference type="SAM" id="MobiDB-lite"/>
    </source>
</evidence>
<feature type="chain" id="PRO_5046626564" description="Htaa domain-containing protein" evidence="2">
    <location>
        <begin position="26"/>
        <end position="274"/>
    </location>
</feature>
<accession>A0ABT6CA13</accession>
<evidence type="ECO:0000313" key="4">
    <source>
        <dbReference type="Proteomes" id="UP001528912"/>
    </source>
</evidence>
<organism evidence="3 4">
    <name type="scientific">Luteipulveratus flavus</name>
    <dbReference type="NCBI Taxonomy" id="3031728"/>
    <lineage>
        <taxon>Bacteria</taxon>
        <taxon>Bacillati</taxon>
        <taxon>Actinomycetota</taxon>
        <taxon>Actinomycetes</taxon>
        <taxon>Micrococcales</taxon>
        <taxon>Dermacoccaceae</taxon>
        <taxon>Luteipulveratus</taxon>
    </lineage>
</organism>
<proteinExistence type="predicted"/>
<gene>
    <name evidence="3" type="ORF">P4R38_15955</name>
</gene>